<evidence type="ECO:0000313" key="1">
    <source>
        <dbReference type="EMBL" id="KAI9166259.1"/>
    </source>
</evidence>
<name>A0AAD5IK21_ACENE</name>
<accession>A0AAD5IK21</accession>
<evidence type="ECO:0000313" key="2">
    <source>
        <dbReference type="Proteomes" id="UP001064489"/>
    </source>
</evidence>
<reference evidence="1" key="2">
    <citation type="submission" date="2023-02" db="EMBL/GenBank/DDBJ databases">
        <authorList>
            <person name="Swenson N.G."/>
            <person name="Wegrzyn J.L."/>
            <person name="Mcevoy S.L."/>
        </authorList>
    </citation>
    <scope>NUCLEOTIDE SEQUENCE</scope>
    <source>
        <strain evidence="1">91603</strain>
        <tissue evidence="1">Leaf</tissue>
    </source>
</reference>
<sequence>MLAATAEVAVMARAMDEAAALAVVAVKPVDKSADELDKELDKYHAEAMQTWRTFVACDSAVPVGAGLNTPIMKQSFPSKPSLVSGFPKRAQIKEKGIIINNDAGIRSVAQNGQLNMVVDKGKIVERSWSTEDSGESTFEARGDGFWLQGINFGGESSKASMDNSVCSNIIIDLSKDGGSGKEMGHTFKEALLKGGPGLLQQNENLEVQSFRDEEFEKEVSSEVSLSSFDNSVSHVSETQQLEGVNLVASGIVNSYGRLKNVSSKKVSKPTTYVKRHGMKTRKDRRLISQGLEDLRKGISSSYLGKGCRNLDVELSKVIEKGVELGFLKFPNSGDKGGVDNEERDDNLAVAWSLSEEVAKVIETGVALRFDFSGRMDKNAAEISRREKEDEERFLATK</sequence>
<organism evidence="1 2">
    <name type="scientific">Acer negundo</name>
    <name type="common">Box elder</name>
    <dbReference type="NCBI Taxonomy" id="4023"/>
    <lineage>
        <taxon>Eukaryota</taxon>
        <taxon>Viridiplantae</taxon>
        <taxon>Streptophyta</taxon>
        <taxon>Embryophyta</taxon>
        <taxon>Tracheophyta</taxon>
        <taxon>Spermatophyta</taxon>
        <taxon>Magnoliopsida</taxon>
        <taxon>eudicotyledons</taxon>
        <taxon>Gunneridae</taxon>
        <taxon>Pentapetalae</taxon>
        <taxon>rosids</taxon>
        <taxon>malvids</taxon>
        <taxon>Sapindales</taxon>
        <taxon>Sapindaceae</taxon>
        <taxon>Hippocastanoideae</taxon>
        <taxon>Acereae</taxon>
        <taxon>Acer</taxon>
    </lineage>
</organism>
<dbReference type="AlphaFoldDB" id="A0AAD5IK21"/>
<proteinExistence type="predicted"/>
<gene>
    <name evidence="1" type="ORF">LWI28_029071</name>
</gene>
<dbReference type="Proteomes" id="UP001064489">
    <property type="component" value="Chromosome 10"/>
</dbReference>
<comment type="caution">
    <text evidence="1">The sequence shown here is derived from an EMBL/GenBank/DDBJ whole genome shotgun (WGS) entry which is preliminary data.</text>
</comment>
<protein>
    <submittedName>
        <fullName evidence="1">Uncharacterized protein</fullName>
    </submittedName>
</protein>
<dbReference type="EMBL" id="JAJSOW010000105">
    <property type="protein sequence ID" value="KAI9166259.1"/>
    <property type="molecule type" value="Genomic_DNA"/>
</dbReference>
<reference evidence="1" key="1">
    <citation type="journal article" date="2022" name="Plant J.">
        <title>Strategies of tolerance reflected in two North American maple genomes.</title>
        <authorList>
            <person name="McEvoy S.L."/>
            <person name="Sezen U.U."/>
            <person name="Trouern-Trend A."/>
            <person name="McMahon S.M."/>
            <person name="Schaberg P.G."/>
            <person name="Yang J."/>
            <person name="Wegrzyn J.L."/>
            <person name="Swenson N.G."/>
        </authorList>
    </citation>
    <scope>NUCLEOTIDE SEQUENCE</scope>
    <source>
        <strain evidence="1">91603</strain>
    </source>
</reference>
<keyword evidence="2" id="KW-1185">Reference proteome</keyword>